<feature type="compositionally biased region" description="Acidic residues" evidence="1">
    <location>
        <begin position="151"/>
        <end position="176"/>
    </location>
</feature>
<feature type="compositionally biased region" description="Polar residues" evidence="1">
    <location>
        <begin position="1069"/>
        <end position="1091"/>
    </location>
</feature>
<dbReference type="Pfam" id="PF10505">
    <property type="entry name" value="NARG2_C"/>
    <property type="match status" value="1"/>
</dbReference>
<feature type="compositionally biased region" description="Polar residues" evidence="1">
    <location>
        <begin position="11"/>
        <end position="26"/>
    </location>
</feature>
<feature type="compositionally biased region" description="Basic and acidic residues" evidence="1">
    <location>
        <begin position="177"/>
        <end position="194"/>
    </location>
</feature>
<gene>
    <name evidence="3" type="ORF">BGZ96_008986</name>
</gene>
<feature type="region of interest" description="Disordered" evidence="1">
    <location>
        <begin position="1069"/>
        <end position="1127"/>
    </location>
</feature>
<accession>A0ABQ7JXA9</accession>
<comment type="caution">
    <text evidence="3">The sequence shown here is derived from an EMBL/GenBank/DDBJ whole genome shotgun (WGS) entry which is preliminary data.</text>
</comment>
<keyword evidence="4" id="KW-1185">Reference proteome</keyword>
<feature type="compositionally biased region" description="Basic residues" evidence="1">
    <location>
        <begin position="1177"/>
        <end position="1187"/>
    </location>
</feature>
<feature type="compositionally biased region" description="Low complexity" evidence="1">
    <location>
        <begin position="799"/>
        <end position="809"/>
    </location>
</feature>
<protein>
    <recommendedName>
        <fullName evidence="2">Little elongation complex subunit 2 C-terminal domain-containing protein</fullName>
    </recommendedName>
</protein>
<evidence type="ECO:0000313" key="3">
    <source>
        <dbReference type="EMBL" id="KAG0287029.1"/>
    </source>
</evidence>
<feature type="compositionally biased region" description="Basic residues" evidence="1">
    <location>
        <begin position="38"/>
        <end position="48"/>
    </location>
</feature>
<feature type="compositionally biased region" description="Basic and acidic residues" evidence="1">
    <location>
        <begin position="109"/>
        <end position="145"/>
    </location>
</feature>
<dbReference type="InterPro" id="IPR019535">
    <property type="entry name" value="ICE2_C"/>
</dbReference>
<feature type="region of interest" description="Disordered" evidence="1">
    <location>
        <begin position="792"/>
        <end position="883"/>
    </location>
</feature>
<evidence type="ECO:0000313" key="4">
    <source>
        <dbReference type="Proteomes" id="UP001194696"/>
    </source>
</evidence>
<name>A0ABQ7JXA9_9FUNG</name>
<reference evidence="3 4" key="1">
    <citation type="journal article" date="2020" name="Fungal Divers.">
        <title>Resolving the Mortierellaceae phylogeny through synthesis of multi-gene phylogenetics and phylogenomics.</title>
        <authorList>
            <person name="Vandepol N."/>
            <person name="Liber J."/>
            <person name="Desiro A."/>
            <person name="Na H."/>
            <person name="Kennedy M."/>
            <person name="Barry K."/>
            <person name="Grigoriev I.V."/>
            <person name="Miller A.N."/>
            <person name="O'Donnell K."/>
            <person name="Stajich J.E."/>
            <person name="Bonito G."/>
        </authorList>
    </citation>
    <scope>NUCLEOTIDE SEQUENCE [LARGE SCALE GENOMIC DNA]</scope>
    <source>
        <strain evidence="3 4">AD045</strain>
    </source>
</reference>
<feature type="region of interest" description="Disordered" evidence="1">
    <location>
        <begin position="1"/>
        <end position="245"/>
    </location>
</feature>
<feature type="compositionally biased region" description="Basic and acidic residues" evidence="1">
    <location>
        <begin position="864"/>
        <end position="878"/>
    </location>
</feature>
<dbReference type="Proteomes" id="UP001194696">
    <property type="component" value="Unassembled WGS sequence"/>
</dbReference>
<feature type="compositionally biased region" description="Basic and acidic residues" evidence="1">
    <location>
        <begin position="820"/>
        <end position="856"/>
    </location>
</feature>
<feature type="region of interest" description="Disordered" evidence="1">
    <location>
        <begin position="1140"/>
        <end position="1196"/>
    </location>
</feature>
<feature type="domain" description="Little elongation complex subunit 2 C-terminal" evidence="2">
    <location>
        <begin position="1031"/>
        <end position="1149"/>
    </location>
</feature>
<evidence type="ECO:0000259" key="2">
    <source>
        <dbReference type="Pfam" id="PF10505"/>
    </source>
</evidence>
<proteinExistence type="predicted"/>
<feature type="region of interest" description="Disordered" evidence="1">
    <location>
        <begin position="329"/>
        <end position="367"/>
    </location>
</feature>
<feature type="compositionally biased region" description="Gly residues" evidence="1">
    <location>
        <begin position="1166"/>
        <end position="1176"/>
    </location>
</feature>
<feature type="compositionally biased region" description="Basic residues" evidence="1">
    <location>
        <begin position="1"/>
        <end position="10"/>
    </location>
</feature>
<feature type="compositionally biased region" description="Basic residues" evidence="1">
    <location>
        <begin position="62"/>
        <end position="74"/>
    </location>
</feature>
<dbReference type="PANTHER" id="PTHR14633:SF3">
    <property type="entry name" value="LITTLE ELONGATION COMPLEX SUBUNIT 2"/>
    <property type="match status" value="1"/>
</dbReference>
<evidence type="ECO:0000256" key="1">
    <source>
        <dbReference type="SAM" id="MobiDB-lite"/>
    </source>
</evidence>
<dbReference type="EMBL" id="JAAAIM010000525">
    <property type="protein sequence ID" value="KAG0287029.1"/>
    <property type="molecule type" value="Genomic_DNA"/>
</dbReference>
<organism evidence="3 4">
    <name type="scientific">Linnemannia gamsii</name>
    <dbReference type="NCBI Taxonomy" id="64522"/>
    <lineage>
        <taxon>Eukaryota</taxon>
        <taxon>Fungi</taxon>
        <taxon>Fungi incertae sedis</taxon>
        <taxon>Mucoromycota</taxon>
        <taxon>Mortierellomycotina</taxon>
        <taxon>Mortierellomycetes</taxon>
        <taxon>Mortierellales</taxon>
        <taxon>Mortierellaceae</taxon>
        <taxon>Linnemannia</taxon>
    </lineage>
</organism>
<dbReference type="PANTHER" id="PTHR14633">
    <property type="entry name" value="LITTLE ELONGATION COMPLEX SUBUNIT 2"/>
    <property type="match status" value="1"/>
</dbReference>
<feature type="compositionally biased region" description="Polar residues" evidence="1">
    <location>
        <begin position="195"/>
        <end position="215"/>
    </location>
</feature>
<sequence length="1196" mass="130030">MEKRVTRHSSAHATKASTETTGSTPLEATPIDAANGSKRSRGRGRGARGAHASASSVDRGRGRGRSATRGRKRGASAAGESSAPEETDCDHDHAESDHAQVSNQEEEHESDKKLHHEKEGESDKGQEPEKEVTKTQETGKAKESDNNQEYSEADSEEEDSSSSDSESESEEEEEEVSLAKEKDDSNAMDVDSKDTPNATTIPATDTAGTSQSQTENMDEDRPTSSDNSASGAFEEVSSLPFISPTFPPKFDTKEVELMPLDSNDHPTFLASSSLAPSTMVKSKSITASSSGATRPVSRSGFFLDEGVYNKLSIGGSERIAELYILKRRRREKGSSPEPIPRLLSDTETGAPSTKPKRRASGSFAALTTATTTTTTTAKMASLPPAVLAHTPAASPMITSEDLTQTSPLAPPVVPVQSTTINLNDLIASVSSYKSEITSIVDKTSTTQQPPVQQPTQQQQQQNTIAAIKPADMRYHHPCISAHQYRSSLTREEHRRYMMYDGVLRRQKTPGAPQLGQEDRALFGLLQERVEAERLRVRQWCDSECRSRVISYFNPLIRDALAPKFRRGRARVKEEYPQYYDFVHSIGLRLPGVPSTTKEPMLSRALLEESNAGAAENTGNKPAAALRRRGLLQRTGKICPVSLAKPILPTDENGVPYEKTIDVVDSYWNQSASPPPPIDRRRGPMPFKRPAASVAKDPVAKGFVKEQNVHIALSSSAMVALAKTLPGLANEWEIPVTVVLEEDSEGVMQKRIYVDKPLIPKRMTTLEITQAFYDGALKKLSLIGSSSSDVNVLDPRQDNAGAGSSASTATRPQSSQAPVSEQKDVEMQDATDKQELQEGAKTPKDIEMEDSEKKDVEQGNLTTESSEKKSNEQGRKDGNEDVGVLGSQSVDKAADEGSTDNFEYSLWTFGDMRLLIRNRLHGYLNNTIPHRQVVIKSILDYAPDIGIAEPGKSTMAGWWMATWVRDDRLLALGRVDVSKNQFARYPDQLPPTYRTDNPLGGAFSDLPSISIKDTSALKVQDREIWDWIKPNMRLIHYILGKLQHLGPGQYILTHKRHDVNANVYRAVKTSSGEQATGAKSESQSSGSTTAQHKGQYDLHAAHASSPQPLSDARVEPAGALSGGGSSSSVMDDDLLLRWIGTPDQIPGTFPYEPESDTSFKKGKRGRGGGGGGGGGGRGNKRKKGKSATKKTGVANAE</sequence>